<dbReference type="RefSeq" id="WP_156147772.1">
    <property type="nucleotide sequence ID" value="NZ_CAWPHM010000074.1"/>
</dbReference>
<evidence type="ECO:0000313" key="1">
    <source>
        <dbReference type="EMBL" id="NMG04878.1"/>
    </source>
</evidence>
<dbReference type="EMBL" id="WTVM01000167">
    <property type="protein sequence ID" value="NMG04878.1"/>
    <property type="molecule type" value="Genomic_DNA"/>
</dbReference>
<proteinExistence type="predicted"/>
<evidence type="ECO:0000313" key="2">
    <source>
        <dbReference type="Proteomes" id="UP000599523"/>
    </source>
</evidence>
<comment type="caution">
    <text evidence="1">The sequence shown here is derived from an EMBL/GenBank/DDBJ whole genome shotgun (WGS) entry which is preliminary data.</text>
</comment>
<dbReference type="AlphaFoldDB" id="A0A972FFZ7"/>
<reference evidence="1" key="1">
    <citation type="submission" date="2019-12" db="EMBL/GenBank/DDBJ databases">
        <title>Comparative genomics gives insights into the taxonomy of the Azoarcus-Aromatoleum group and reveals separate origins of nif in the plant-associated Azoarcus and non-plant-associated Aromatoleum sub-groups.</title>
        <authorList>
            <person name="Lafos M."/>
            <person name="Maluk M."/>
            <person name="Batista M."/>
            <person name="Junghare M."/>
            <person name="Carmona M."/>
            <person name="Faoro H."/>
            <person name="Cruz L.M."/>
            <person name="Battistoni F."/>
            <person name="De Souza E."/>
            <person name="Pedrosa F."/>
            <person name="Chen W.-M."/>
            <person name="Poole P.S."/>
            <person name="Dixon R.A."/>
            <person name="James E.K."/>
        </authorList>
    </citation>
    <scope>NUCLEOTIDE SEQUENCE</scope>
    <source>
        <strain evidence="1">NSC3</strain>
    </source>
</reference>
<keyword evidence="2" id="KW-1185">Reference proteome</keyword>
<dbReference type="Proteomes" id="UP000599523">
    <property type="component" value="Unassembled WGS sequence"/>
</dbReference>
<protein>
    <submittedName>
        <fullName evidence="1">Uncharacterized protein</fullName>
    </submittedName>
</protein>
<gene>
    <name evidence="1" type="ORF">GPA21_18150</name>
</gene>
<accession>A0A972FFZ7</accession>
<organism evidence="1 2">
    <name type="scientific">Azoarcus taiwanensis</name>
    <dbReference type="NCBI Taxonomy" id="666964"/>
    <lineage>
        <taxon>Bacteria</taxon>
        <taxon>Pseudomonadati</taxon>
        <taxon>Pseudomonadota</taxon>
        <taxon>Betaproteobacteria</taxon>
        <taxon>Rhodocyclales</taxon>
        <taxon>Zoogloeaceae</taxon>
        <taxon>Azoarcus</taxon>
    </lineage>
</organism>
<name>A0A972FFZ7_9RHOO</name>
<sequence>MAQIDTEFFVRALKSECRDAAVTDCIASFRSPPGRTPRPELVQIAKWFIGLSDSERTMVESAMAEAADATLFGVLCVLDGVRAIEAEEEKAEYVISAVRAGETTQISPTETFLHDIYRSER</sequence>